<evidence type="ECO:0000256" key="4">
    <source>
        <dbReference type="ARBA" id="ARBA00038168"/>
    </source>
</evidence>
<dbReference type="InterPro" id="IPR018506">
    <property type="entry name" value="Cyt_B5_heme-BS"/>
</dbReference>
<dbReference type="EMBL" id="AP024445">
    <property type="protein sequence ID" value="BCS22057.1"/>
    <property type="molecule type" value="Genomic_DNA"/>
</dbReference>
<dbReference type="PROSITE" id="PS50255">
    <property type="entry name" value="CYTOCHROME_B5_2"/>
    <property type="match status" value="1"/>
</dbReference>
<dbReference type="GO" id="GO:0020037">
    <property type="term" value="F:heme binding"/>
    <property type="evidence" value="ECO:0007669"/>
    <property type="project" value="UniProtKB-UniRule"/>
</dbReference>
<name>A0A7R7XIB3_9EURO</name>
<dbReference type="KEGG" id="apuu:APUU_30282S"/>
<reference evidence="7" key="1">
    <citation type="submission" date="2021-01" db="EMBL/GenBank/DDBJ databases">
        <authorList>
            <consortium name="Aspergillus puulaauensis MK2 genome sequencing consortium"/>
            <person name="Kazuki M."/>
            <person name="Futagami T."/>
        </authorList>
    </citation>
    <scope>NUCLEOTIDE SEQUENCE</scope>
    <source>
        <strain evidence="7">MK2</strain>
    </source>
</reference>
<dbReference type="OrthoDB" id="260519at2759"/>
<feature type="domain" description="Cytochrome b5 heme-binding" evidence="6">
    <location>
        <begin position="4"/>
        <end position="80"/>
    </location>
</feature>
<evidence type="ECO:0000256" key="3">
    <source>
        <dbReference type="ARBA" id="ARBA00023004"/>
    </source>
</evidence>
<dbReference type="Gene3D" id="3.10.120.10">
    <property type="entry name" value="Cytochrome b5-like heme/steroid binding domain"/>
    <property type="match status" value="1"/>
</dbReference>
<keyword evidence="8" id="KW-1185">Reference proteome</keyword>
<reference evidence="7" key="2">
    <citation type="submission" date="2021-02" db="EMBL/GenBank/DDBJ databases">
        <title>Aspergillus puulaauensis MK2 genome sequence.</title>
        <authorList>
            <person name="Futagami T."/>
            <person name="Mori K."/>
            <person name="Kadooka C."/>
            <person name="Tanaka T."/>
        </authorList>
    </citation>
    <scope>NUCLEOTIDE SEQUENCE</scope>
    <source>
        <strain evidence="7">MK2</strain>
    </source>
</reference>
<dbReference type="SMART" id="SM01117">
    <property type="entry name" value="Cyt-b5"/>
    <property type="match status" value="1"/>
</dbReference>
<dbReference type="PANTHER" id="PTHR19359">
    <property type="entry name" value="CYTOCHROME B5"/>
    <property type="match status" value="1"/>
</dbReference>
<keyword evidence="3 5" id="KW-0408">Iron</keyword>
<dbReference type="Pfam" id="PF00173">
    <property type="entry name" value="Cyt-b5"/>
    <property type="match status" value="1"/>
</dbReference>
<dbReference type="InterPro" id="IPR050668">
    <property type="entry name" value="Cytochrome_b5"/>
</dbReference>
<organism evidence="7 8">
    <name type="scientific">Aspergillus puulaauensis</name>
    <dbReference type="NCBI Taxonomy" id="1220207"/>
    <lineage>
        <taxon>Eukaryota</taxon>
        <taxon>Fungi</taxon>
        <taxon>Dikarya</taxon>
        <taxon>Ascomycota</taxon>
        <taxon>Pezizomycotina</taxon>
        <taxon>Eurotiomycetes</taxon>
        <taxon>Eurotiomycetidae</taxon>
        <taxon>Eurotiales</taxon>
        <taxon>Aspergillaceae</taxon>
        <taxon>Aspergillus</taxon>
    </lineage>
</organism>
<accession>A0A7R7XIB3</accession>
<dbReference type="InterPro" id="IPR036400">
    <property type="entry name" value="Cyt_B5-like_heme/steroid_sf"/>
</dbReference>
<dbReference type="GeneID" id="64972062"/>
<comment type="similarity">
    <text evidence="4 5">Belongs to the cytochrome b5 family.</text>
</comment>
<evidence type="ECO:0000256" key="5">
    <source>
        <dbReference type="RuleBase" id="RU362121"/>
    </source>
</evidence>
<dbReference type="AlphaFoldDB" id="A0A7R7XIB3"/>
<keyword evidence="1 5" id="KW-0349">Heme</keyword>
<dbReference type="RefSeq" id="XP_041554251.1">
    <property type="nucleotide sequence ID" value="XM_041701357.1"/>
</dbReference>
<dbReference type="PRINTS" id="PR00363">
    <property type="entry name" value="CYTOCHROMEB5"/>
</dbReference>
<evidence type="ECO:0000259" key="6">
    <source>
        <dbReference type="PROSITE" id="PS50255"/>
    </source>
</evidence>
<dbReference type="SUPFAM" id="SSF55856">
    <property type="entry name" value="Cytochrome b5-like heme/steroid binding domain"/>
    <property type="match status" value="1"/>
</dbReference>
<dbReference type="Proteomes" id="UP000654913">
    <property type="component" value="Chromosome 3"/>
</dbReference>
<protein>
    <recommendedName>
        <fullName evidence="6">Cytochrome b5 heme-binding domain-containing protein</fullName>
    </recommendedName>
</protein>
<sequence length="107" mass="12053">MAEQREFSRARLSSLANKANLHLLIHGKVYDVHTFVYDHPGGDLVLLGEGGKDATKAWEDVQHSEEAKQLMKDYLVGYCTEIPQASISEPSQITAIEKPRLITRYIL</sequence>
<evidence type="ECO:0000313" key="8">
    <source>
        <dbReference type="Proteomes" id="UP000654913"/>
    </source>
</evidence>
<dbReference type="PROSITE" id="PS00191">
    <property type="entry name" value="CYTOCHROME_B5_1"/>
    <property type="match status" value="1"/>
</dbReference>
<gene>
    <name evidence="7" type="ORF">APUU_30282S</name>
</gene>
<evidence type="ECO:0000313" key="7">
    <source>
        <dbReference type="EMBL" id="BCS22057.1"/>
    </source>
</evidence>
<proteinExistence type="inferred from homology"/>
<evidence type="ECO:0000256" key="1">
    <source>
        <dbReference type="ARBA" id="ARBA00022617"/>
    </source>
</evidence>
<dbReference type="InterPro" id="IPR001199">
    <property type="entry name" value="Cyt_B5-like_heme/steroid-bd"/>
</dbReference>
<dbReference type="GO" id="GO:0046872">
    <property type="term" value="F:metal ion binding"/>
    <property type="evidence" value="ECO:0007669"/>
    <property type="project" value="UniProtKB-UniRule"/>
</dbReference>
<dbReference type="PANTHER" id="PTHR19359:SF14">
    <property type="entry name" value="CYTOCHROME B5 A"/>
    <property type="match status" value="1"/>
</dbReference>
<dbReference type="GO" id="GO:0016020">
    <property type="term" value="C:membrane"/>
    <property type="evidence" value="ECO:0007669"/>
    <property type="project" value="TreeGrafter"/>
</dbReference>
<keyword evidence="2 5" id="KW-0479">Metal-binding</keyword>
<evidence type="ECO:0000256" key="2">
    <source>
        <dbReference type="ARBA" id="ARBA00022723"/>
    </source>
</evidence>